<reference evidence="1 2" key="1">
    <citation type="journal article" date="2019" name="Nat. Med.">
        <title>A library of human gut bacterial isolates paired with longitudinal multiomics data enables mechanistic microbiome research.</title>
        <authorList>
            <person name="Poyet M."/>
            <person name="Groussin M."/>
            <person name="Gibbons S.M."/>
            <person name="Avila-Pacheco J."/>
            <person name="Jiang X."/>
            <person name="Kearney S.M."/>
            <person name="Perrotta A.R."/>
            <person name="Berdy B."/>
            <person name="Zhao S."/>
            <person name="Lieberman T.D."/>
            <person name="Swanson P.K."/>
            <person name="Smith M."/>
            <person name="Roesemann S."/>
            <person name="Alexander J.E."/>
            <person name="Rich S.A."/>
            <person name="Livny J."/>
            <person name="Vlamakis H."/>
            <person name="Clish C."/>
            <person name="Bullock K."/>
            <person name="Deik A."/>
            <person name="Scott J."/>
            <person name="Pierce K.A."/>
            <person name="Xavier R.J."/>
            <person name="Alm E.J."/>
        </authorList>
    </citation>
    <scope>NUCLEOTIDE SEQUENCE [LARGE SCALE GENOMIC DNA]</scope>
    <source>
        <strain evidence="1 2">BIOML-A14</strain>
    </source>
</reference>
<proteinExistence type="predicted"/>
<dbReference type="EMBL" id="VWFO01000002">
    <property type="protein sequence ID" value="KAA4666473.1"/>
    <property type="molecule type" value="Genomic_DNA"/>
</dbReference>
<dbReference type="Proteomes" id="UP000435985">
    <property type="component" value="Unassembled WGS sequence"/>
</dbReference>
<comment type="caution">
    <text evidence="1">The sequence shown here is derived from an EMBL/GenBank/DDBJ whole genome shotgun (WGS) entry which is preliminary data.</text>
</comment>
<evidence type="ECO:0000313" key="2">
    <source>
        <dbReference type="Proteomes" id="UP000435985"/>
    </source>
</evidence>
<evidence type="ECO:0000313" key="1">
    <source>
        <dbReference type="EMBL" id="KAA4666473.1"/>
    </source>
</evidence>
<gene>
    <name evidence="1" type="ORF">F3B98_01685</name>
</gene>
<protein>
    <submittedName>
        <fullName evidence="1">Uncharacterized protein</fullName>
    </submittedName>
</protein>
<organism evidence="1 2">
    <name type="scientific">Bacteroides ovatus</name>
    <dbReference type="NCBI Taxonomy" id="28116"/>
    <lineage>
        <taxon>Bacteria</taxon>
        <taxon>Pseudomonadati</taxon>
        <taxon>Bacteroidota</taxon>
        <taxon>Bacteroidia</taxon>
        <taxon>Bacteroidales</taxon>
        <taxon>Bacteroidaceae</taxon>
        <taxon>Bacteroides</taxon>
    </lineage>
</organism>
<accession>A0A139LD22</accession>
<dbReference type="AlphaFoldDB" id="A0A139LD22"/>
<dbReference type="RefSeq" id="WP_061447842.1">
    <property type="nucleotide sequence ID" value="NZ_CAXTIO010000014.1"/>
</dbReference>
<name>A0A139LD22_BACOV</name>
<sequence>MENIRAFYYDFRNKLIQIKIDSDISPLKDYQTKSYDIYSSRIIDYDLMHKSLDNITNKLLNLHCREDRYIYAKLLINNNNAHKTVIEELIDDSFNDKIVLGIDSGIYYIKSENDISIELKNEDYENKRLSHFYKEELIPFENILFNTLYDFGLNIESVGIQRERSEVDLTDIIKSEIGNSPTRSRQFTTKRQTMAIVELLSKLGINTGNVDKTAIAGFIQFLTGKQSESLPQNTTAYKLIERKDPDSEKEKNSFNNDCDFVASYFESVGLISLADKIKRGKV</sequence>